<reference evidence="4 5" key="1">
    <citation type="submission" date="2024-09" db="EMBL/GenBank/DDBJ databases">
        <authorList>
            <person name="Sun Q."/>
            <person name="Mori K."/>
        </authorList>
    </citation>
    <scope>NUCLEOTIDE SEQUENCE [LARGE SCALE GENOMIC DNA]</scope>
    <source>
        <strain evidence="4 5">CECT 8064</strain>
    </source>
</reference>
<dbReference type="RefSeq" id="WP_390195364.1">
    <property type="nucleotide sequence ID" value="NZ_JBHMEP010000007.1"/>
</dbReference>
<name>A0ABV5HTH6_9VIBR</name>
<gene>
    <name evidence="4" type="ORF">ACFFUV_17850</name>
</gene>
<dbReference type="Gene3D" id="1.10.443.10">
    <property type="entry name" value="Intergrase catalytic core"/>
    <property type="match status" value="1"/>
</dbReference>
<feature type="domain" description="Tyr recombinase" evidence="3">
    <location>
        <begin position="129"/>
        <end position="315"/>
    </location>
</feature>
<organism evidence="4 5">
    <name type="scientific">Vibrio olivae</name>
    <dbReference type="NCBI Taxonomy" id="1243002"/>
    <lineage>
        <taxon>Bacteria</taxon>
        <taxon>Pseudomonadati</taxon>
        <taxon>Pseudomonadota</taxon>
        <taxon>Gammaproteobacteria</taxon>
        <taxon>Vibrionales</taxon>
        <taxon>Vibrionaceae</taxon>
        <taxon>Vibrio</taxon>
    </lineage>
</organism>
<dbReference type="InterPro" id="IPR010998">
    <property type="entry name" value="Integrase_recombinase_N"/>
</dbReference>
<evidence type="ECO:0000256" key="1">
    <source>
        <dbReference type="ARBA" id="ARBA00023125"/>
    </source>
</evidence>
<dbReference type="SUPFAM" id="SSF56349">
    <property type="entry name" value="DNA breaking-rejoining enzymes"/>
    <property type="match status" value="1"/>
</dbReference>
<evidence type="ECO:0000259" key="3">
    <source>
        <dbReference type="PROSITE" id="PS51898"/>
    </source>
</evidence>
<comment type="caution">
    <text evidence="4">The sequence shown here is derived from an EMBL/GenBank/DDBJ whole genome shotgun (WGS) entry which is preliminary data.</text>
</comment>
<dbReference type="Proteomes" id="UP001589645">
    <property type="component" value="Unassembled WGS sequence"/>
</dbReference>
<dbReference type="InterPro" id="IPR011010">
    <property type="entry name" value="DNA_brk_join_enz"/>
</dbReference>
<evidence type="ECO:0000256" key="2">
    <source>
        <dbReference type="ARBA" id="ARBA00023172"/>
    </source>
</evidence>
<dbReference type="Gene3D" id="1.10.150.130">
    <property type="match status" value="1"/>
</dbReference>
<keyword evidence="2" id="KW-0233">DNA recombination</keyword>
<sequence length="322" mass="36926">MRKKILQISDEKTIATFIKQLRKQATIDILDELTDGQYSKNSLLAMVKDWNLFIEFCTQKHVSSLPASVTAVRLFIEHEAARRKFATIRRYNVTIGLIHRILSLKDPTANPQVIHTMNFFKVEKKNDTKDTVPFEKQHLEKLSAKLMDSTHPIERRNLAVYYIMFECALKRSELKSLTVNDIISDNGNKQLAVYVGAQRYDLSEQAQRSLRQWLSLLPSIENNLPLFSAIDRHGNINSVPLDDSSIYRIQRYASDLLGLKVGFSGQSSRVGKVKDLAKQGMTLRDIQHYGRWLSPAMPNQYLGNIGKAELEKMVFKRFKPLG</sequence>
<accession>A0ABV5HTH6</accession>
<proteinExistence type="predicted"/>
<dbReference type="EMBL" id="JBHMEP010000007">
    <property type="protein sequence ID" value="MFB9136836.1"/>
    <property type="molecule type" value="Genomic_DNA"/>
</dbReference>
<dbReference type="PROSITE" id="PS51898">
    <property type="entry name" value="TYR_RECOMBINASE"/>
    <property type="match status" value="1"/>
</dbReference>
<keyword evidence="1" id="KW-0238">DNA-binding</keyword>
<dbReference type="InterPro" id="IPR013762">
    <property type="entry name" value="Integrase-like_cat_sf"/>
</dbReference>
<evidence type="ECO:0000313" key="4">
    <source>
        <dbReference type="EMBL" id="MFB9136836.1"/>
    </source>
</evidence>
<dbReference type="Pfam" id="PF00589">
    <property type="entry name" value="Phage_integrase"/>
    <property type="match status" value="1"/>
</dbReference>
<keyword evidence="5" id="KW-1185">Reference proteome</keyword>
<protein>
    <submittedName>
        <fullName evidence="4">Tyrosine-type recombinase/integrase</fullName>
    </submittedName>
</protein>
<dbReference type="SUPFAM" id="SSF47823">
    <property type="entry name" value="lambda integrase-like, N-terminal domain"/>
    <property type="match status" value="1"/>
</dbReference>
<dbReference type="InterPro" id="IPR002104">
    <property type="entry name" value="Integrase_catalytic"/>
</dbReference>
<evidence type="ECO:0000313" key="5">
    <source>
        <dbReference type="Proteomes" id="UP001589645"/>
    </source>
</evidence>